<feature type="transmembrane region" description="Helical" evidence="1">
    <location>
        <begin position="88"/>
        <end position="107"/>
    </location>
</feature>
<protein>
    <submittedName>
        <fullName evidence="2">Uncharacterized protein</fullName>
    </submittedName>
</protein>
<keyword evidence="3" id="KW-1185">Reference proteome</keyword>
<evidence type="ECO:0000256" key="1">
    <source>
        <dbReference type="SAM" id="Phobius"/>
    </source>
</evidence>
<dbReference type="GO" id="GO:0016020">
    <property type="term" value="C:membrane"/>
    <property type="evidence" value="ECO:0007669"/>
    <property type="project" value="TreeGrafter"/>
</dbReference>
<keyword evidence="1" id="KW-0472">Membrane</keyword>
<feature type="transmembrane region" description="Helical" evidence="1">
    <location>
        <begin position="119"/>
        <end position="141"/>
    </location>
</feature>
<keyword evidence="1" id="KW-0812">Transmembrane</keyword>
<organism evidence="2 3">
    <name type="scientific">Edaphochlamys debaryana</name>
    <dbReference type="NCBI Taxonomy" id="47281"/>
    <lineage>
        <taxon>Eukaryota</taxon>
        <taxon>Viridiplantae</taxon>
        <taxon>Chlorophyta</taxon>
        <taxon>core chlorophytes</taxon>
        <taxon>Chlorophyceae</taxon>
        <taxon>CS clade</taxon>
        <taxon>Chlamydomonadales</taxon>
        <taxon>Chlamydomonadales incertae sedis</taxon>
        <taxon>Edaphochlamys</taxon>
    </lineage>
</organism>
<feature type="transmembrane region" description="Helical" evidence="1">
    <location>
        <begin position="6"/>
        <end position="24"/>
    </location>
</feature>
<comment type="caution">
    <text evidence="2">The sequence shown here is derived from an EMBL/GenBank/DDBJ whole genome shotgun (WGS) entry which is preliminary data.</text>
</comment>
<dbReference type="AlphaFoldDB" id="A0A836BR68"/>
<name>A0A836BR68_9CHLO</name>
<reference evidence="2" key="1">
    <citation type="journal article" date="2020" name="bioRxiv">
        <title>Comparative genomics of Chlamydomonas.</title>
        <authorList>
            <person name="Craig R.J."/>
            <person name="Hasan A.R."/>
            <person name="Ness R.W."/>
            <person name="Keightley P.D."/>
        </authorList>
    </citation>
    <scope>NUCLEOTIDE SEQUENCE</scope>
    <source>
        <strain evidence="2">CCAP 11/70</strain>
    </source>
</reference>
<feature type="transmembrane region" description="Helical" evidence="1">
    <location>
        <begin position="307"/>
        <end position="329"/>
    </location>
</feature>
<evidence type="ECO:0000313" key="3">
    <source>
        <dbReference type="Proteomes" id="UP000612055"/>
    </source>
</evidence>
<dbReference type="PANTHER" id="PTHR12242">
    <property type="entry name" value="OS02G0130600 PROTEIN-RELATED"/>
    <property type="match status" value="1"/>
</dbReference>
<evidence type="ECO:0000313" key="2">
    <source>
        <dbReference type="EMBL" id="KAG2486116.1"/>
    </source>
</evidence>
<proteinExistence type="predicted"/>
<sequence>MGYILGPVICIILVVLANFLAYFFNNNSRAGQIIFRANGLSTFFASNSDLGPAKVGHGLPQEFWAFDVLSPHAQVSSHFLGSGAFKDWTLLAVHFLTLSWVIICIAVEQTQNEPLSPMWLTWFTHWTLVLLSLAGGIALANQARYMYGKARPGPAGAKAAAAPSAPPAPVFVANPLARVAGGGGARVVVALPSAFDLPPDPLELDEGPPVLRWDPLSALALLSMQMAITASLFLDVYYWAVLVAANGGEVEAPATILKHAANLCICLLEVLLTRMPIVSNHFQAVIGGALTCTWRYGLHWIKKKTVVMYFAIPIAMAGFHILWWGIALLRERVGRSLRARAARRAEAAAALPSLTSIHTFKPSTSLP</sequence>
<keyword evidence="1" id="KW-1133">Transmembrane helix</keyword>
<dbReference type="OrthoDB" id="419711at2759"/>
<dbReference type="Proteomes" id="UP000612055">
    <property type="component" value="Unassembled WGS sequence"/>
</dbReference>
<dbReference type="EMBL" id="JAEHOE010000117">
    <property type="protein sequence ID" value="KAG2486116.1"/>
    <property type="molecule type" value="Genomic_DNA"/>
</dbReference>
<dbReference type="PANTHER" id="PTHR12242:SF1">
    <property type="entry name" value="MYND-TYPE DOMAIN-CONTAINING PROTEIN"/>
    <property type="match status" value="1"/>
</dbReference>
<gene>
    <name evidence="2" type="ORF">HYH03_015211</name>
</gene>
<accession>A0A836BR68</accession>